<accession>A0A0G1RW90</accession>
<name>A0A0G1RW90_9BACT</name>
<evidence type="ECO:0000259" key="5">
    <source>
        <dbReference type="Pfam" id="PF24827"/>
    </source>
</evidence>
<dbReference type="Proteomes" id="UP000033860">
    <property type="component" value="Unassembled WGS sequence"/>
</dbReference>
<evidence type="ECO:0000256" key="4">
    <source>
        <dbReference type="ARBA" id="ARBA00022833"/>
    </source>
</evidence>
<sequence>MTKETLILTAVHGDEAFSIPIVEKLKSKFNFDSIVANPQALTENQRYLEADLNRSGPGNPDSKLLEERLAFRLIQTGSEYQQVIDIHGAESDCGIFIILGDPNWKNIELAKNLDIGKVVLWPGLLPTGPLCQFIPNSLEIQCGPKNSPQVAQDLEKVLNSFFEGETRQEPQQFFIVTGRLSGLDPKGFKDFEEASVDGIKFFPLFPGLYPGIACCMMQKLNNDLSF</sequence>
<evidence type="ECO:0000256" key="2">
    <source>
        <dbReference type="ARBA" id="ARBA00022723"/>
    </source>
</evidence>
<organism evidence="6 7">
    <name type="scientific">Candidatus Beckwithbacteria bacterium GW2011_GWB1_47_15</name>
    <dbReference type="NCBI Taxonomy" id="1618371"/>
    <lineage>
        <taxon>Bacteria</taxon>
        <taxon>Candidatus Beckwithiibacteriota</taxon>
    </lineage>
</organism>
<dbReference type="SUPFAM" id="SSF53187">
    <property type="entry name" value="Zn-dependent exopeptidases"/>
    <property type="match status" value="1"/>
</dbReference>
<evidence type="ECO:0000313" key="6">
    <source>
        <dbReference type="EMBL" id="KKU61412.1"/>
    </source>
</evidence>
<dbReference type="GO" id="GO:0016788">
    <property type="term" value="F:hydrolase activity, acting on ester bonds"/>
    <property type="evidence" value="ECO:0007669"/>
    <property type="project" value="InterPro"/>
</dbReference>
<dbReference type="AlphaFoldDB" id="A0A0G1RW90"/>
<keyword evidence="3" id="KW-0378">Hydrolase</keyword>
<comment type="cofactor">
    <cofactor evidence="1">
        <name>Zn(2+)</name>
        <dbReference type="ChEBI" id="CHEBI:29105"/>
    </cofactor>
</comment>
<dbReference type="Pfam" id="PF24827">
    <property type="entry name" value="AstE_AspA_cat"/>
    <property type="match status" value="1"/>
</dbReference>
<keyword evidence="4" id="KW-0862">Zinc</keyword>
<evidence type="ECO:0000256" key="3">
    <source>
        <dbReference type="ARBA" id="ARBA00022801"/>
    </source>
</evidence>
<dbReference type="EMBL" id="LCNT01000003">
    <property type="protein sequence ID" value="KKU61412.1"/>
    <property type="molecule type" value="Genomic_DNA"/>
</dbReference>
<dbReference type="Gene3D" id="3.40.630.10">
    <property type="entry name" value="Zn peptidases"/>
    <property type="match status" value="1"/>
</dbReference>
<keyword evidence="2" id="KW-0479">Metal-binding</keyword>
<dbReference type="GO" id="GO:0046872">
    <property type="term" value="F:metal ion binding"/>
    <property type="evidence" value="ECO:0007669"/>
    <property type="project" value="UniProtKB-KW"/>
</dbReference>
<comment type="caution">
    <text evidence="6">The sequence shown here is derived from an EMBL/GenBank/DDBJ whole genome shotgun (WGS) entry which is preliminary data.</text>
</comment>
<evidence type="ECO:0000256" key="1">
    <source>
        <dbReference type="ARBA" id="ARBA00001947"/>
    </source>
</evidence>
<proteinExistence type="predicted"/>
<dbReference type="InterPro" id="IPR055438">
    <property type="entry name" value="AstE_AspA_cat"/>
</dbReference>
<protein>
    <submittedName>
        <fullName evidence="6">Succinylglutamate desuccinylase/aspartoacylase</fullName>
    </submittedName>
</protein>
<gene>
    <name evidence="6" type="ORF">UX85_C0003G0071</name>
</gene>
<feature type="domain" description="Succinylglutamate desuccinylase/Aspartoacylase catalytic" evidence="5">
    <location>
        <begin position="3"/>
        <end position="100"/>
    </location>
</feature>
<reference evidence="6 7" key="1">
    <citation type="journal article" date="2015" name="Nature">
        <title>rRNA introns, odd ribosomes, and small enigmatic genomes across a large radiation of phyla.</title>
        <authorList>
            <person name="Brown C.T."/>
            <person name="Hug L.A."/>
            <person name="Thomas B.C."/>
            <person name="Sharon I."/>
            <person name="Castelle C.J."/>
            <person name="Singh A."/>
            <person name="Wilkins M.J."/>
            <person name="Williams K.H."/>
            <person name="Banfield J.F."/>
        </authorList>
    </citation>
    <scope>NUCLEOTIDE SEQUENCE [LARGE SCALE GENOMIC DNA]</scope>
</reference>
<evidence type="ECO:0000313" key="7">
    <source>
        <dbReference type="Proteomes" id="UP000033860"/>
    </source>
</evidence>